<dbReference type="Pfam" id="PF00583">
    <property type="entry name" value="Acetyltransf_1"/>
    <property type="match status" value="1"/>
</dbReference>
<dbReference type="PANTHER" id="PTHR43877">
    <property type="entry name" value="AMINOALKYLPHOSPHONATE N-ACETYLTRANSFERASE-RELATED-RELATED"/>
    <property type="match status" value="1"/>
</dbReference>
<evidence type="ECO:0000259" key="3">
    <source>
        <dbReference type="PROSITE" id="PS51186"/>
    </source>
</evidence>
<dbReference type="Gene3D" id="3.40.630.30">
    <property type="match status" value="1"/>
</dbReference>
<proteinExistence type="predicted"/>
<comment type="caution">
    <text evidence="4">The sequence shown here is derived from an EMBL/GenBank/DDBJ whole genome shotgun (WGS) entry which is preliminary data.</text>
</comment>
<accession>A0ABS4QGL6</accession>
<feature type="domain" description="N-acetyltransferase" evidence="3">
    <location>
        <begin position="1"/>
        <end position="150"/>
    </location>
</feature>
<name>A0ABS4QGL6_9NOCA</name>
<dbReference type="InterPro" id="IPR000182">
    <property type="entry name" value="GNAT_dom"/>
</dbReference>
<keyword evidence="2" id="KW-0012">Acyltransferase</keyword>
<reference evidence="4 5" key="1">
    <citation type="submission" date="2021-03" db="EMBL/GenBank/DDBJ databases">
        <title>Sequencing the genomes of 1000 actinobacteria strains.</title>
        <authorList>
            <person name="Klenk H.-P."/>
        </authorList>
    </citation>
    <scope>NUCLEOTIDE SEQUENCE [LARGE SCALE GENOMIC DNA]</scope>
    <source>
        <strain evidence="4 5">DSM 45516</strain>
    </source>
</reference>
<organism evidence="4 5">
    <name type="scientific">Nocardia goodfellowii</name>
    <dbReference type="NCBI Taxonomy" id="882446"/>
    <lineage>
        <taxon>Bacteria</taxon>
        <taxon>Bacillati</taxon>
        <taxon>Actinomycetota</taxon>
        <taxon>Actinomycetes</taxon>
        <taxon>Mycobacteriales</taxon>
        <taxon>Nocardiaceae</taxon>
        <taxon>Nocardia</taxon>
    </lineage>
</organism>
<evidence type="ECO:0000313" key="4">
    <source>
        <dbReference type="EMBL" id="MBP2190849.1"/>
    </source>
</evidence>
<evidence type="ECO:0000313" key="5">
    <source>
        <dbReference type="Proteomes" id="UP001519325"/>
    </source>
</evidence>
<dbReference type="RefSeq" id="WP_209891582.1">
    <property type="nucleotide sequence ID" value="NZ_JAGGMR010000001.1"/>
</dbReference>
<evidence type="ECO:0000256" key="1">
    <source>
        <dbReference type="ARBA" id="ARBA00022679"/>
    </source>
</evidence>
<keyword evidence="5" id="KW-1185">Reference proteome</keyword>
<evidence type="ECO:0000256" key="2">
    <source>
        <dbReference type="ARBA" id="ARBA00023315"/>
    </source>
</evidence>
<dbReference type="Proteomes" id="UP001519325">
    <property type="component" value="Unassembled WGS sequence"/>
</dbReference>
<protein>
    <submittedName>
        <fullName evidence="4">Ribosomal protein S18 acetylase RimI-like enzyme</fullName>
    </submittedName>
</protein>
<dbReference type="InterPro" id="IPR050832">
    <property type="entry name" value="Bact_Acetyltransf"/>
</dbReference>
<sequence length="151" mass="16471">MRSAADARAFKEINEEWIRAYFSLEPADAHLLDNPETEIVAKGGQVLIARDGEEIVGCGAVVPEGHGVYEISKMGVSPQHRGRGIGRLVLAAAIDYARGQGATTLYLESNKRLANAVHLYESVGFVHVPPGSLRQSPYSRADVFMKYDLTD</sequence>
<dbReference type="SUPFAM" id="SSF55729">
    <property type="entry name" value="Acyl-CoA N-acyltransferases (Nat)"/>
    <property type="match status" value="1"/>
</dbReference>
<dbReference type="InterPro" id="IPR016181">
    <property type="entry name" value="Acyl_CoA_acyltransferase"/>
</dbReference>
<dbReference type="PANTHER" id="PTHR43877:SF2">
    <property type="entry name" value="AMINOALKYLPHOSPHONATE N-ACETYLTRANSFERASE-RELATED"/>
    <property type="match status" value="1"/>
</dbReference>
<keyword evidence="1" id="KW-0808">Transferase</keyword>
<dbReference type="EMBL" id="JAGGMR010000001">
    <property type="protein sequence ID" value="MBP2190849.1"/>
    <property type="molecule type" value="Genomic_DNA"/>
</dbReference>
<dbReference type="PROSITE" id="PS51186">
    <property type="entry name" value="GNAT"/>
    <property type="match status" value="1"/>
</dbReference>
<gene>
    <name evidence="4" type="ORF">BJ987_003750</name>
</gene>
<dbReference type="CDD" id="cd04301">
    <property type="entry name" value="NAT_SF"/>
    <property type="match status" value="1"/>
</dbReference>